<organism evidence="3 4">
    <name type="scientific">Methanobacterium alkalithermotolerans</name>
    <dbReference type="NCBI Taxonomy" id="2731220"/>
    <lineage>
        <taxon>Archaea</taxon>
        <taxon>Methanobacteriati</taxon>
        <taxon>Methanobacteriota</taxon>
        <taxon>Methanomada group</taxon>
        <taxon>Methanobacteria</taxon>
        <taxon>Methanobacteriales</taxon>
        <taxon>Methanobacteriaceae</taxon>
        <taxon>Methanobacterium</taxon>
    </lineage>
</organism>
<dbReference type="Proteomes" id="UP000681041">
    <property type="component" value="Chromosome"/>
</dbReference>
<dbReference type="InterPro" id="IPR004370">
    <property type="entry name" value="4-OT-like_dom"/>
</dbReference>
<dbReference type="RefSeq" id="WP_211533975.1">
    <property type="nucleotide sequence ID" value="NZ_CP058560.1"/>
</dbReference>
<accession>A0A8T8K3G6</accession>
<keyword evidence="4" id="KW-1185">Reference proteome</keyword>
<dbReference type="Gene3D" id="3.30.429.10">
    <property type="entry name" value="Macrophage Migration Inhibitory Factor"/>
    <property type="match status" value="1"/>
</dbReference>
<evidence type="ECO:0000256" key="1">
    <source>
        <dbReference type="ARBA" id="ARBA00023235"/>
    </source>
</evidence>
<dbReference type="KEGG" id="meme:HYG87_04190"/>
<sequence>MPLITIEAGKMPDDVRIKLMKKLTEVSAEITGIPEDSFWVFVKELGPDSTMIGGKTLSEVVKEREGK</sequence>
<dbReference type="EMBL" id="CP058560">
    <property type="protein sequence ID" value="QUH23028.1"/>
    <property type="molecule type" value="Genomic_DNA"/>
</dbReference>
<dbReference type="Pfam" id="PF01361">
    <property type="entry name" value="Tautomerase"/>
    <property type="match status" value="1"/>
</dbReference>
<dbReference type="InterPro" id="IPR014347">
    <property type="entry name" value="Tautomerase/MIF_sf"/>
</dbReference>
<dbReference type="OrthoDB" id="358896at2157"/>
<keyword evidence="1" id="KW-0413">Isomerase</keyword>
<dbReference type="GeneID" id="64819937"/>
<dbReference type="GO" id="GO:0016853">
    <property type="term" value="F:isomerase activity"/>
    <property type="evidence" value="ECO:0007669"/>
    <property type="project" value="UniProtKB-KW"/>
</dbReference>
<evidence type="ECO:0000259" key="2">
    <source>
        <dbReference type="Pfam" id="PF01361"/>
    </source>
</evidence>
<name>A0A8T8K3G6_9EURY</name>
<dbReference type="SUPFAM" id="SSF55331">
    <property type="entry name" value="Tautomerase/MIF"/>
    <property type="match status" value="1"/>
</dbReference>
<reference evidence="3" key="1">
    <citation type="submission" date="2020-07" db="EMBL/GenBank/DDBJ databases">
        <title>Methanobacterium. sp. MethCan genome.</title>
        <authorList>
            <person name="Postec A."/>
            <person name="Quemeneur M."/>
        </authorList>
    </citation>
    <scope>NUCLEOTIDE SEQUENCE</scope>
    <source>
        <strain evidence="3">MethCAN</strain>
    </source>
</reference>
<feature type="domain" description="4-oxalocrotonate tautomerase-like" evidence="2">
    <location>
        <begin position="2"/>
        <end position="58"/>
    </location>
</feature>
<dbReference type="AlphaFoldDB" id="A0A8T8K3G6"/>
<gene>
    <name evidence="3" type="ORF">HYG87_04190</name>
</gene>
<evidence type="ECO:0000313" key="3">
    <source>
        <dbReference type="EMBL" id="QUH23028.1"/>
    </source>
</evidence>
<protein>
    <submittedName>
        <fullName evidence="3">Tautomerase family protein</fullName>
    </submittedName>
</protein>
<proteinExistence type="predicted"/>
<evidence type="ECO:0000313" key="4">
    <source>
        <dbReference type="Proteomes" id="UP000681041"/>
    </source>
</evidence>